<dbReference type="AlphaFoldDB" id="A0A062VBC2"/>
<evidence type="ECO:0000259" key="1">
    <source>
        <dbReference type="Pfam" id="PF01927"/>
    </source>
</evidence>
<comment type="caution">
    <text evidence="2">The sequence shown here is derived from an EMBL/GenBank/DDBJ whole genome shotgun (WGS) entry which is preliminary data.</text>
</comment>
<evidence type="ECO:0000313" key="2">
    <source>
        <dbReference type="EMBL" id="KCZ72969.1"/>
    </source>
</evidence>
<accession>A0A062VBC2</accession>
<dbReference type="Proteomes" id="UP000027153">
    <property type="component" value="Unassembled WGS sequence"/>
</dbReference>
<name>A0A062VBC2_9EURY</name>
<evidence type="ECO:0000313" key="3">
    <source>
        <dbReference type="Proteomes" id="UP000027153"/>
    </source>
</evidence>
<dbReference type="OrthoDB" id="1266at2157"/>
<dbReference type="InterPro" id="IPR002782">
    <property type="entry name" value="Mut7-C_RNAse_dom"/>
</dbReference>
<dbReference type="Pfam" id="PF01927">
    <property type="entry name" value="Mut7-C"/>
    <property type="match status" value="1"/>
</dbReference>
<proteinExistence type="predicted"/>
<dbReference type="EMBL" id="JMIY01000001">
    <property type="protein sequence ID" value="KCZ72969.1"/>
    <property type="molecule type" value="Genomic_DNA"/>
</dbReference>
<dbReference type="RefSeq" id="WP_048088188.1">
    <property type="nucleotide sequence ID" value="NZ_JMIY01000001.1"/>
</dbReference>
<keyword evidence="3" id="KW-1185">Reference proteome</keyword>
<gene>
    <name evidence="2" type="ORF">ANME2D_00027</name>
</gene>
<feature type="domain" description="Mut7-C RNAse" evidence="1">
    <location>
        <begin position="1"/>
        <end position="152"/>
    </location>
</feature>
<organism evidence="2 3">
    <name type="scientific">Candidatus Methanoperedens nitratireducens</name>
    <dbReference type="NCBI Taxonomy" id="1392998"/>
    <lineage>
        <taxon>Archaea</taxon>
        <taxon>Methanobacteriati</taxon>
        <taxon>Methanobacteriota</taxon>
        <taxon>Stenosarchaea group</taxon>
        <taxon>Methanomicrobia</taxon>
        <taxon>Methanosarcinales</taxon>
        <taxon>ANME-2 cluster</taxon>
        <taxon>Candidatus Methanoperedentaceae</taxon>
        <taxon>Candidatus Methanoperedens</taxon>
    </lineage>
</organism>
<sequence>MKFIVDRMLGRLARWLRIFGYDTLEIKKQENEDDILLEIAERDGRILISRDMVLIRRAMKRGIRAYLVQSLDIIEQLKEMQKEFNIKSDPEMERCSLCNSIIRRVEPAEMELIKEKEYVYPVRFENGTEFWICDRCGQVYWQGKHWENIKEMVNKLKG</sequence>
<reference evidence="2 3" key="1">
    <citation type="journal article" date="2013" name="Nature">
        <title>Anaerobic oxidation of methane coupled to nitrate reduction in a novel archaeal lineage.</title>
        <authorList>
            <person name="Haroon M.F."/>
            <person name="Hu S."/>
            <person name="Shi Y."/>
            <person name="Imelfort M."/>
            <person name="Keller J."/>
            <person name="Hugenholtz P."/>
            <person name="Yuan Z."/>
            <person name="Tyson G.W."/>
        </authorList>
    </citation>
    <scope>NUCLEOTIDE SEQUENCE [LARGE SCALE GENOMIC DNA]</scope>
    <source>
        <strain evidence="2 3">ANME-2d</strain>
    </source>
</reference>
<dbReference type="PANTHER" id="PTHR39081:SF1">
    <property type="entry name" value="MUT7-C RNASE DOMAIN-CONTAINING PROTEIN"/>
    <property type="match status" value="1"/>
</dbReference>
<dbReference type="PANTHER" id="PTHR39081">
    <property type="entry name" value="MUT7-C DOMAIN-CONTAINING PROTEIN"/>
    <property type="match status" value="1"/>
</dbReference>
<protein>
    <recommendedName>
        <fullName evidence="1">Mut7-C RNAse domain-containing protein</fullName>
    </recommendedName>
</protein>